<comment type="caution">
    <text evidence="1">The sequence shown here is derived from an EMBL/GenBank/DDBJ whole genome shotgun (WGS) entry which is preliminary data.</text>
</comment>
<evidence type="ECO:0000313" key="1">
    <source>
        <dbReference type="EMBL" id="GAG42539.1"/>
    </source>
</evidence>
<feature type="non-terminal residue" evidence="1">
    <location>
        <position position="65"/>
    </location>
</feature>
<proteinExistence type="predicted"/>
<protein>
    <submittedName>
        <fullName evidence="1">Uncharacterized protein</fullName>
    </submittedName>
</protein>
<sequence length="65" mass="7312">MSIPVTACLQAWHPRRRLLGGEGVIRMTHSSSFTLSTWGEGCKEEECWTGPNRVSRPLMGGYAYR</sequence>
<accession>X0XH85</accession>
<name>X0XH85_9ZZZZ</name>
<organism evidence="1">
    <name type="scientific">marine sediment metagenome</name>
    <dbReference type="NCBI Taxonomy" id="412755"/>
    <lineage>
        <taxon>unclassified sequences</taxon>
        <taxon>metagenomes</taxon>
        <taxon>ecological metagenomes</taxon>
    </lineage>
</organism>
<dbReference type="EMBL" id="BARS01055034">
    <property type="protein sequence ID" value="GAG42539.1"/>
    <property type="molecule type" value="Genomic_DNA"/>
</dbReference>
<gene>
    <name evidence="1" type="ORF">S01H1_81342</name>
</gene>
<reference evidence="1" key="1">
    <citation type="journal article" date="2014" name="Front. Microbiol.">
        <title>High frequency of phylogenetically diverse reductive dehalogenase-homologous genes in deep subseafloor sedimentary metagenomes.</title>
        <authorList>
            <person name="Kawai M."/>
            <person name="Futagami T."/>
            <person name="Toyoda A."/>
            <person name="Takaki Y."/>
            <person name="Nishi S."/>
            <person name="Hori S."/>
            <person name="Arai W."/>
            <person name="Tsubouchi T."/>
            <person name="Morono Y."/>
            <person name="Uchiyama I."/>
            <person name="Ito T."/>
            <person name="Fujiyama A."/>
            <person name="Inagaki F."/>
            <person name="Takami H."/>
        </authorList>
    </citation>
    <scope>NUCLEOTIDE SEQUENCE</scope>
    <source>
        <strain evidence="1">Expedition CK06-06</strain>
    </source>
</reference>
<dbReference type="AlphaFoldDB" id="X0XH85"/>